<proteinExistence type="predicted"/>
<reference evidence="3" key="1">
    <citation type="submission" date="2016-06" db="EMBL/GenBank/DDBJ databases">
        <title>Parallel loss of symbiosis genes in relatives of nitrogen-fixing non-legume Parasponia.</title>
        <authorList>
            <person name="Van Velzen R."/>
            <person name="Holmer R."/>
            <person name="Bu F."/>
            <person name="Rutten L."/>
            <person name="Van Zeijl A."/>
            <person name="Liu W."/>
            <person name="Santuari L."/>
            <person name="Cao Q."/>
            <person name="Sharma T."/>
            <person name="Shen D."/>
            <person name="Roswanjaya Y."/>
            <person name="Wardhani T."/>
            <person name="Kalhor M.S."/>
            <person name="Jansen J."/>
            <person name="Van den Hoogen J."/>
            <person name="Gungor B."/>
            <person name="Hartog M."/>
            <person name="Hontelez J."/>
            <person name="Verver J."/>
            <person name="Yang W.-C."/>
            <person name="Schijlen E."/>
            <person name="Repin R."/>
            <person name="Schilthuizen M."/>
            <person name="Schranz E."/>
            <person name="Heidstra R."/>
            <person name="Miyata K."/>
            <person name="Fedorova E."/>
            <person name="Kohlen W."/>
            <person name="Bisseling T."/>
            <person name="Smit S."/>
            <person name="Geurts R."/>
        </authorList>
    </citation>
    <scope>NUCLEOTIDE SEQUENCE [LARGE SCALE GENOMIC DNA]</scope>
    <source>
        <strain evidence="3">cv. WU1-14</strain>
    </source>
</reference>
<comment type="caution">
    <text evidence="2">The sequence shown here is derived from an EMBL/GenBank/DDBJ whole genome shotgun (WGS) entry which is preliminary data.</text>
</comment>
<dbReference type="Proteomes" id="UP000237105">
    <property type="component" value="Unassembled WGS sequence"/>
</dbReference>
<evidence type="ECO:0000256" key="1">
    <source>
        <dbReference type="SAM" id="MobiDB-lite"/>
    </source>
</evidence>
<feature type="compositionally biased region" description="Polar residues" evidence="1">
    <location>
        <begin position="87"/>
        <end position="96"/>
    </location>
</feature>
<keyword evidence="3" id="KW-1185">Reference proteome</keyword>
<evidence type="ECO:0000313" key="3">
    <source>
        <dbReference type="Proteomes" id="UP000237105"/>
    </source>
</evidence>
<feature type="region of interest" description="Disordered" evidence="1">
    <location>
        <begin position="70"/>
        <end position="126"/>
    </location>
</feature>
<protein>
    <submittedName>
        <fullName evidence="2">Uncharacterized protein</fullName>
    </submittedName>
</protein>
<evidence type="ECO:0000313" key="2">
    <source>
        <dbReference type="EMBL" id="PON46352.1"/>
    </source>
</evidence>
<gene>
    <name evidence="2" type="ORF">PanWU01x14_252390</name>
</gene>
<dbReference type="AlphaFoldDB" id="A0A2P5BC48"/>
<name>A0A2P5BC48_PARAD</name>
<sequence>MTSRLEFSLRTTFSIQLNDNAIDVVLSTTFTKDFVIGAEEPETSLLWKEKSTSVERKKFILAINVHGAVRDPADQPRNTAPKRRKSSTAVTGTGLNSKAGESFPGGHNSGRPKESKESTRRSTTLIVSGWAPERSLADDLSAELCSNRLENAETPQGSISVQINIILLTLELEFKSD</sequence>
<organism evidence="2 3">
    <name type="scientific">Parasponia andersonii</name>
    <name type="common">Sponia andersonii</name>
    <dbReference type="NCBI Taxonomy" id="3476"/>
    <lineage>
        <taxon>Eukaryota</taxon>
        <taxon>Viridiplantae</taxon>
        <taxon>Streptophyta</taxon>
        <taxon>Embryophyta</taxon>
        <taxon>Tracheophyta</taxon>
        <taxon>Spermatophyta</taxon>
        <taxon>Magnoliopsida</taxon>
        <taxon>eudicotyledons</taxon>
        <taxon>Gunneridae</taxon>
        <taxon>Pentapetalae</taxon>
        <taxon>rosids</taxon>
        <taxon>fabids</taxon>
        <taxon>Rosales</taxon>
        <taxon>Cannabaceae</taxon>
        <taxon>Parasponia</taxon>
    </lineage>
</organism>
<dbReference type="EMBL" id="JXTB01000313">
    <property type="protein sequence ID" value="PON46352.1"/>
    <property type="molecule type" value="Genomic_DNA"/>
</dbReference>
<feature type="compositionally biased region" description="Basic and acidic residues" evidence="1">
    <location>
        <begin position="111"/>
        <end position="120"/>
    </location>
</feature>
<accession>A0A2P5BC48</accession>